<protein>
    <submittedName>
        <fullName evidence="2 4">Uncharacterized protein</fullName>
    </submittedName>
</protein>
<dbReference type="AlphaFoldDB" id="A0A0N5CM10"/>
<reference evidence="2 3" key="2">
    <citation type="submission" date="2018-11" db="EMBL/GenBank/DDBJ databases">
        <authorList>
            <consortium name="Pathogen Informatics"/>
        </authorList>
    </citation>
    <scope>NUCLEOTIDE SEQUENCE [LARGE SCALE GENOMIC DNA]</scope>
</reference>
<accession>A0A0N5CM10</accession>
<dbReference type="OMA" id="MANMDEM"/>
<evidence type="ECO:0000313" key="2">
    <source>
        <dbReference type="EMBL" id="VDM96461.1"/>
    </source>
</evidence>
<proteinExistence type="predicted"/>
<organism evidence="4">
    <name type="scientific">Thelazia callipaeda</name>
    <name type="common">Oriental eyeworm</name>
    <name type="synonym">Parasitic nematode</name>
    <dbReference type="NCBI Taxonomy" id="103827"/>
    <lineage>
        <taxon>Eukaryota</taxon>
        <taxon>Metazoa</taxon>
        <taxon>Ecdysozoa</taxon>
        <taxon>Nematoda</taxon>
        <taxon>Chromadorea</taxon>
        <taxon>Rhabditida</taxon>
        <taxon>Spirurina</taxon>
        <taxon>Spiruromorpha</taxon>
        <taxon>Thelazioidea</taxon>
        <taxon>Thelaziidae</taxon>
        <taxon>Thelazia</taxon>
    </lineage>
</organism>
<feature type="coiled-coil region" evidence="1">
    <location>
        <begin position="87"/>
        <end position="121"/>
    </location>
</feature>
<evidence type="ECO:0000313" key="4">
    <source>
        <dbReference type="WBParaSite" id="TCLT_0000117201-mRNA-1"/>
    </source>
</evidence>
<evidence type="ECO:0000313" key="3">
    <source>
        <dbReference type="Proteomes" id="UP000276776"/>
    </source>
</evidence>
<gene>
    <name evidence="2" type="ORF">TCLT_LOCUS1173</name>
</gene>
<dbReference type="Proteomes" id="UP000276776">
    <property type="component" value="Unassembled WGS sequence"/>
</dbReference>
<dbReference type="WBParaSite" id="TCLT_0000117201-mRNA-1">
    <property type="protein sequence ID" value="TCLT_0000117201-mRNA-1"/>
    <property type="gene ID" value="TCLT_0000117201"/>
</dbReference>
<keyword evidence="3" id="KW-1185">Reference proteome</keyword>
<sequence length="152" mass="16951">MPLHQVAFISKGNCHDSFTSSTSSGSEIDYMQNIKAMLEKLSSQVSKDGNSQLQRLINNIENPEKTKPVKAISLGELNTVDLYFIIIAILERRIITCEEENDALKEALKKAFRRITTLEEQAGISRASRKGFKKEKFFEASTSSSKTTSASD</sequence>
<reference evidence="4" key="1">
    <citation type="submission" date="2017-02" db="UniProtKB">
        <authorList>
            <consortium name="WormBaseParasite"/>
        </authorList>
    </citation>
    <scope>IDENTIFICATION</scope>
</reference>
<dbReference type="OrthoDB" id="5843479at2759"/>
<keyword evidence="1" id="KW-0175">Coiled coil</keyword>
<evidence type="ECO:0000256" key="1">
    <source>
        <dbReference type="SAM" id="Coils"/>
    </source>
</evidence>
<dbReference type="EMBL" id="UYYF01000129">
    <property type="protein sequence ID" value="VDM96461.1"/>
    <property type="molecule type" value="Genomic_DNA"/>
</dbReference>
<name>A0A0N5CM10_THECL</name>